<dbReference type="InterPro" id="IPR011527">
    <property type="entry name" value="ABC1_TM_dom"/>
</dbReference>
<proteinExistence type="predicted"/>
<feature type="transmembrane region" description="Helical" evidence="7">
    <location>
        <begin position="63"/>
        <end position="86"/>
    </location>
</feature>
<reference evidence="9" key="1">
    <citation type="submission" date="2022-10" db="EMBL/GenBank/DDBJ databases">
        <authorList>
            <person name="Chen Y."/>
            <person name="Dougan E. K."/>
            <person name="Chan C."/>
            <person name="Rhodes N."/>
            <person name="Thang M."/>
        </authorList>
    </citation>
    <scope>NUCLEOTIDE SEQUENCE</scope>
</reference>
<dbReference type="PROSITE" id="PS50929">
    <property type="entry name" value="ABC_TM1F"/>
    <property type="match status" value="1"/>
</dbReference>
<dbReference type="GO" id="GO:0016020">
    <property type="term" value="C:membrane"/>
    <property type="evidence" value="ECO:0007669"/>
    <property type="project" value="InterPro"/>
</dbReference>
<reference evidence="10 11" key="2">
    <citation type="submission" date="2024-05" db="EMBL/GenBank/DDBJ databases">
        <authorList>
            <person name="Chen Y."/>
            <person name="Shah S."/>
            <person name="Dougan E. K."/>
            <person name="Thang M."/>
            <person name="Chan C."/>
        </authorList>
    </citation>
    <scope>NUCLEOTIDE SEQUENCE [LARGE SCALE GENOMIC DNA]</scope>
</reference>
<dbReference type="Pfam" id="PF00664">
    <property type="entry name" value="ABC_membrane"/>
    <property type="match status" value="1"/>
</dbReference>
<feature type="non-terminal residue" evidence="9">
    <location>
        <position position="146"/>
    </location>
</feature>
<evidence type="ECO:0000256" key="5">
    <source>
        <dbReference type="ARBA" id="ARBA00022989"/>
    </source>
</evidence>
<dbReference type="EMBL" id="CAMXCT010005017">
    <property type="protein sequence ID" value="CAI4011121.1"/>
    <property type="molecule type" value="Genomic_DNA"/>
</dbReference>
<keyword evidence="11" id="KW-1185">Reference proteome</keyword>
<dbReference type="GO" id="GO:0140359">
    <property type="term" value="F:ABC-type transporter activity"/>
    <property type="evidence" value="ECO:0007669"/>
    <property type="project" value="InterPro"/>
</dbReference>
<dbReference type="EMBL" id="CAMXCT030005017">
    <property type="protein sequence ID" value="CAL4798433.1"/>
    <property type="molecule type" value="Genomic_DNA"/>
</dbReference>
<dbReference type="OrthoDB" id="4865934at2759"/>
<evidence type="ECO:0000256" key="6">
    <source>
        <dbReference type="ARBA" id="ARBA00023136"/>
    </source>
</evidence>
<feature type="domain" description="ABC transmembrane type-1" evidence="8">
    <location>
        <begin position="51"/>
        <end position="146"/>
    </location>
</feature>
<evidence type="ECO:0000313" key="10">
    <source>
        <dbReference type="EMBL" id="CAL4798433.1"/>
    </source>
</evidence>
<dbReference type="SUPFAM" id="SSF90123">
    <property type="entry name" value="ABC transporter transmembrane region"/>
    <property type="match status" value="1"/>
</dbReference>
<evidence type="ECO:0000313" key="9">
    <source>
        <dbReference type="EMBL" id="CAI4011121.1"/>
    </source>
</evidence>
<evidence type="ECO:0000256" key="1">
    <source>
        <dbReference type="ARBA" id="ARBA00022448"/>
    </source>
</evidence>
<keyword evidence="4" id="KW-0067">ATP-binding</keyword>
<evidence type="ECO:0000256" key="4">
    <source>
        <dbReference type="ARBA" id="ARBA00022840"/>
    </source>
</evidence>
<name>A0A9P1DJ48_9DINO</name>
<keyword evidence="1" id="KW-0813">Transport</keyword>
<keyword evidence="5 7" id="KW-1133">Transmembrane helix</keyword>
<evidence type="ECO:0000256" key="3">
    <source>
        <dbReference type="ARBA" id="ARBA00022741"/>
    </source>
</evidence>
<dbReference type="InterPro" id="IPR050173">
    <property type="entry name" value="ABC_transporter_C-like"/>
</dbReference>
<dbReference type="PANTHER" id="PTHR24223">
    <property type="entry name" value="ATP-BINDING CASSETTE SUB-FAMILY C"/>
    <property type="match status" value="1"/>
</dbReference>
<accession>A0A9P1DJ48</accession>
<dbReference type="GO" id="GO:0005524">
    <property type="term" value="F:ATP binding"/>
    <property type="evidence" value="ECO:0007669"/>
    <property type="project" value="UniProtKB-KW"/>
</dbReference>
<evidence type="ECO:0000259" key="8">
    <source>
        <dbReference type="PROSITE" id="PS50929"/>
    </source>
</evidence>
<dbReference type="InterPro" id="IPR036640">
    <property type="entry name" value="ABC1_TM_sf"/>
</dbReference>
<sequence>TSSADQTPKEGEDDGGIKADLQTLLNHDVLTALIGCFESFCLAASSATSWVVLLFLMATELRLATICAFATAIPCLVAAVVCGGAIGKSMLNLQERTDKRVVTLREVLFGVRVVKCYGWEMAMEQKLANLRSQEVGALRSYWHISC</sequence>
<comment type="caution">
    <text evidence="9">The sequence shown here is derived from an EMBL/GenBank/DDBJ whole genome shotgun (WGS) entry which is preliminary data.</text>
</comment>
<dbReference type="Proteomes" id="UP001152797">
    <property type="component" value="Unassembled WGS sequence"/>
</dbReference>
<evidence type="ECO:0000313" key="11">
    <source>
        <dbReference type="Proteomes" id="UP001152797"/>
    </source>
</evidence>
<keyword evidence="2 7" id="KW-0812">Transmembrane</keyword>
<evidence type="ECO:0000256" key="2">
    <source>
        <dbReference type="ARBA" id="ARBA00022692"/>
    </source>
</evidence>
<feature type="transmembrane region" description="Helical" evidence="7">
    <location>
        <begin position="29"/>
        <end position="56"/>
    </location>
</feature>
<organism evidence="9">
    <name type="scientific">Cladocopium goreaui</name>
    <dbReference type="NCBI Taxonomy" id="2562237"/>
    <lineage>
        <taxon>Eukaryota</taxon>
        <taxon>Sar</taxon>
        <taxon>Alveolata</taxon>
        <taxon>Dinophyceae</taxon>
        <taxon>Suessiales</taxon>
        <taxon>Symbiodiniaceae</taxon>
        <taxon>Cladocopium</taxon>
    </lineage>
</organism>
<evidence type="ECO:0000256" key="7">
    <source>
        <dbReference type="SAM" id="Phobius"/>
    </source>
</evidence>
<protein>
    <submittedName>
        <fullName evidence="10">ABC-type transporter cicA (Cichorine biosynthesis cluster protein A)</fullName>
    </submittedName>
</protein>
<feature type="non-terminal residue" evidence="9">
    <location>
        <position position="1"/>
    </location>
</feature>
<keyword evidence="3" id="KW-0547">Nucleotide-binding</keyword>
<dbReference type="AlphaFoldDB" id="A0A9P1DJ48"/>
<dbReference type="Gene3D" id="1.20.1560.10">
    <property type="entry name" value="ABC transporter type 1, transmembrane domain"/>
    <property type="match status" value="1"/>
</dbReference>
<keyword evidence="6 7" id="KW-0472">Membrane</keyword>
<dbReference type="EMBL" id="CAMXCT020005017">
    <property type="protein sequence ID" value="CAL1164496.1"/>
    <property type="molecule type" value="Genomic_DNA"/>
</dbReference>
<gene>
    <name evidence="9" type="ORF">C1SCF055_LOCUS36317</name>
</gene>